<evidence type="ECO:0000259" key="2">
    <source>
        <dbReference type="Pfam" id="PF18126"/>
    </source>
</evidence>
<evidence type="ECO:0000313" key="4">
    <source>
        <dbReference type="Proteomes" id="UP000078576"/>
    </source>
</evidence>
<dbReference type="OrthoDB" id="18529at2759"/>
<keyword evidence="3" id="KW-0687">Ribonucleoprotein</keyword>
<gene>
    <name evidence="3" type="ORF">VP1G_03950</name>
</gene>
<proteinExistence type="predicted"/>
<accession>A0A194UXY5</accession>
<dbReference type="Pfam" id="PF18126">
    <property type="entry name" value="Mitoc_mL59"/>
    <property type="match status" value="1"/>
</dbReference>
<keyword evidence="4" id="KW-1185">Reference proteome</keyword>
<dbReference type="InterPro" id="IPR037507">
    <property type="entry name" value="Ribosomal_mL59"/>
</dbReference>
<dbReference type="GO" id="GO:0005762">
    <property type="term" value="C:mitochondrial large ribosomal subunit"/>
    <property type="evidence" value="ECO:0007669"/>
    <property type="project" value="InterPro"/>
</dbReference>
<sequence length="167" mass="19347">MASTATTTASHYISLAKTLPPKLQRFFARYPSSQILEPLPSGAFPRTGYQADRRNPFQPKKHPKTGRTHDPVYSLRRQADLVKAARNYGVEELLPYTPKKTEEQLKHRVQYGLRVKGTGVDQKVKGKIFERQMAVKMEKRREAMLKMPALIREWKAVGRKNWTKWPK</sequence>
<feature type="domain" description="Large ribosomal subunit protein mL59" evidence="2">
    <location>
        <begin position="21"/>
        <end position="156"/>
    </location>
</feature>
<evidence type="ECO:0000256" key="1">
    <source>
        <dbReference type="SAM" id="MobiDB-lite"/>
    </source>
</evidence>
<protein>
    <submittedName>
        <fullName evidence="3">54S ribosomal protein L25, mitochondrial</fullName>
    </submittedName>
</protein>
<dbReference type="EMBL" id="KN714690">
    <property type="protein sequence ID" value="KUI56565.1"/>
    <property type="molecule type" value="Genomic_DNA"/>
</dbReference>
<feature type="region of interest" description="Disordered" evidence="1">
    <location>
        <begin position="51"/>
        <end position="70"/>
    </location>
</feature>
<dbReference type="Proteomes" id="UP000078576">
    <property type="component" value="Unassembled WGS sequence"/>
</dbReference>
<dbReference type="PANTHER" id="PTHR28041">
    <property type="entry name" value="54S RIBOSOMAL PROTEIN L25, MITOCHONDRIAL"/>
    <property type="match status" value="1"/>
</dbReference>
<keyword evidence="3" id="KW-0689">Ribosomal protein</keyword>
<dbReference type="GO" id="GO:0003735">
    <property type="term" value="F:structural constituent of ribosome"/>
    <property type="evidence" value="ECO:0007669"/>
    <property type="project" value="InterPro"/>
</dbReference>
<reference evidence="4" key="1">
    <citation type="submission" date="2014-12" db="EMBL/GenBank/DDBJ databases">
        <title>Genome Sequence of Valsa Canker Pathogens Uncovers a Specific Adaption of Colonization on Woody Bark.</title>
        <authorList>
            <person name="Yin Z."/>
            <person name="Liu H."/>
            <person name="Gao X."/>
            <person name="Li Z."/>
            <person name="Song N."/>
            <person name="Ke X."/>
            <person name="Dai Q."/>
            <person name="Wu Y."/>
            <person name="Sun Y."/>
            <person name="Xu J.-R."/>
            <person name="Kang Z.K."/>
            <person name="Wang L."/>
            <person name="Huang L."/>
        </authorList>
    </citation>
    <scope>NUCLEOTIDE SEQUENCE [LARGE SCALE GENOMIC DNA]</scope>
    <source>
        <strain evidence="4">SXYL134</strain>
    </source>
</reference>
<evidence type="ECO:0000313" key="3">
    <source>
        <dbReference type="EMBL" id="KUI56565.1"/>
    </source>
</evidence>
<name>A0A194UXY5_CYTMA</name>
<dbReference type="STRING" id="694573.A0A194UXY5"/>
<dbReference type="InterPro" id="IPR040922">
    <property type="entry name" value="Ribosomal_mL59_dom"/>
</dbReference>
<dbReference type="AlphaFoldDB" id="A0A194UXY5"/>
<dbReference type="PANTHER" id="PTHR28041:SF1">
    <property type="entry name" value="LARGE RIBOSOMAL SUBUNIT PROTEIN ML59"/>
    <property type="match status" value="1"/>
</dbReference>
<organism evidence="3 4">
    <name type="scientific">Cytospora mali</name>
    <name type="common">Apple Valsa canker fungus</name>
    <name type="synonym">Valsa mali</name>
    <dbReference type="NCBI Taxonomy" id="578113"/>
    <lineage>
        <taxon>Eukaryota</taxon>
        <taxon>Fungi</taxon>
        <taxon>Dikarya</taxon>
        <taxon>Ascomycota</taxon>
        <taxon>Pezizomycotina</taxon>
        <taxon>Sordariomycetes</taxon>
        <taxon>Sordariomycetidae</taxon>
        <taxon>Diaporthales</taxon>
        <taxon>Cytosporaceae</taxon>
        <taxon>Cytospora</taxon>
    </lineage>
</organism>